<gene>
    <name evidence="1" type="ORF">O4328_34625</name>
</gene>
<comment type="caution">
    <text evidence="1">The sequence shown here is derived from an EMBL/GenBank/DDBJ whole genome shotgun (WGS) entry which is preliminary data.</text>
</comment>
<dbReference type="EMBL" id="JAPWIS010000024">
    <property type="protein sequence ID" value="MCZ4588728.1"/>
    <property type="molecule type" value="Genomic_DNA"/>
</dbReference>
<accession>A0ABT4NRR5</accession>
<dbReference type="Proteomes" id="UP001066327">
    <property type="component" value="Unassembled WGS sequence"/>
</dbReference>
<protein>
    <submittedName>
        <fullName evidence="1">Methylmalonate-semialdehyde dehydrogenase</fullName>
    </submittedName>
</protein>
<evidence type="ECO:0000313" key="2">
    <source>
        <dbReference type="Proteomes" id="UP001066327"/>
    </source>
</evidence>
<sequence length="27" mass="2969">FTRGKVVTTRWLDPSHGGLNLGFPQNA</sequence>
<keyword evidence="2" id="KW-1185">Reference proteome</keyword>
<feature type="non-terminal residue" evidence="1">
    <location>
        <position position="1"/>
    </location>
</feature>
<reference evidence="1" key="1">
    <citation type="submission" date="2022-12" db="EMBL/GenBank/DDBJ databases">
        <authorList>
            <person name="Krivoruchko A.V."/>
            <person name="Elkin A."/>
        </authorList>
    </citation>
    <scope>NUCLEOTIDE SEQUENCE</scope>
    <source>
        <strain evidence="1">IEGM 249</strain>
    </source>
</reference>
<name>A0ABT4NRR5_RHOOP</name>
<evidence type="ECO:0000313" key="1">
    <source>
        <dbReference type="EMBL" id="MCZ4588728.1"/>
    </source>
</evidence>
<organism evidence="1 2">
    <name type="scientific">Rhodococcus opacus</name>
    <name type="common">Nocardia opaca</name>
    <dbReference type="NCBI Taxonomy" id="37919"/>
    <lineage>
        <taxon>Bacteria</taxon>
        <taxon>Bacillati</taxon>
        <taxon>Actinomycetota</taxon>
        <taxon>Actinomycetes</taxon>
        <taxon>Mycobacteriales</taxon>
        <taxon>Nocardiaceae</taxon>
        <taxon>Rhodococcus</taxon>
    </lineage>
</organism>
<proteinExistence type="predicted"/>